<evidence type="ECO:0000313" key="3">
    <source>
        <dbReference type="Proteomes" id="UP000481861"/>
    </source>
</evidence>
<sequence length="235" mass="27205">MTSLPHADLIDIGTKAMTVRVGIKPHFKDFTVHENLIRNSSAFFKEALSHENDTDQPRIVQLPDCLNGMGGQFHIYQQWLYTGRLYTGKSASEDNRRQEWTRLYGCYLLGDSIQDTNFMDVCMDAMVKWADDCGKITQLETRLDAVEIYKKTPETSPLRLLFVDLIVEVHDYDFWKAEKDHDFSYAFMRDMVIALAYKYQSKTRKSRSLPPYKNSLGQSCHYHCRGDAPCYKSNG</sequence>
<gene>
    <name evidence="2" type="ORF">BDV95DRAFT_581452</name>
</gene>
<dbReference type="Proteomes" id="UP000481861">
    <property type="component" value="Unassembled WGS sequence"/>
</dbReference>
<proteinExistence type="predicted"/>
<organism evidence="2 3">
    <name type="scientific">Massariosphaeria phaeospora</name>
    <dbReference type="NCBI Taxonomy" id="100035"/>
    <lineage>
        <taxon>Eukaryota</taxon>
        <taxon>Fungi</taxon>
        <taxon>Dikarya</taxon>
        <taxon>Ascomycota</taxon>
        <taxon>Pezizomycotina</taxon>
        <taxon>Dothideomycetes</taxon>
        <taxon>Pleosporomycetidae</taxon>
        <taxon>Pleosporales</taxon>
        <taxon>Pleosporales incertae sedis</taxon>
        <taxon>Massariosphaeria</taxon>
    </lineage>
</organism>
<dbReference type="PANTHER" id="PTHR47843">
    <property type="entry name" value="BTB DOMAIN-CONTAINING PROTEIN-RELATED"/>
    <property type="match status" value="1"/>
</dbReference>
<dbReference type="InterPro" id="IPR000210">
    <property type="entry name" value="BTB/POZ_dom"/>
</dbReference>
<comment type="caution">
    <text evidence="2">The sequence shown here is derived from an EMBL/GenBank/DDBJ whole genome shotgun (WGS) entry which is preliminary data.</text>
</comment>
<dbReference type="AlphaFoldDB" id="A0A7C8I494"/>
<reference evidence="2 3" key="1">
    <citation type="submission" date="2020-01" db="EMBL/GenBank/DDBJ databases">
        <authorList>
            <consortium name="DOE Joint Genome Institute"/>
            <person name="Haridas S."/>
            <person name="Albert R."/>
            <person name="Binder M."/>
            <person name="Bloem J."/>
            <person name="Labutti K."/>
            <person name="Salamov A."/>
            <person name="Andreopoulos B."/>
            <person name="Baker S.E."/>
            <person name="Barry K."/>
            <person name="Bills G."/>
            <person name="Bluhm B.H."/>
            <person name="Cannon C."/>
            <person name="Castanera R."/>
            <person name="Culley D.E."/>
            <person name="Daum C."/>
            <person name="Ezra D."/>
            <person name="Gonzalez J.B."/>
            <person name="Henrissat B."/>
            <person name="Kuo A."/>
            <person name="Liang C."/>
            <person name="Lipzen A."/>
            <person name="Lutzoni F."/>
            <person name="Magnuson J."/>
            <person name="Mondo S."/>
            <person name="Nolan M."/>
            <person name="Ohm R."/>
            <person name="Pangilinan J."/>
            <person name="Park H.-J.H."/>
            <person name="Ramirez L."/>
            <person name="Alfaro M."/>
            <person name="Sun H."/>
            <person name="Tritt A."/>
            <person name="Yoshinaga Y."/>
            <person name="Zwiers L.-H.L."/>
            <person name="Turgeon B.G."/>
            <person name="Goodwin S.B."/>
            <person name="Spatafora J.W."/>
            <person name="Crous P.W."/>
            <person name="Grigoriev I.V."/>
        </authorList>
    </citation>
    <scope>NUCLEOTIDE SEQUENCE [LARGE SCALE GENOMIC DNA]</scope>
    <source>
        <strain evidence="2 3">CBS 611.86</strain>
    </source>
</reference>
<evidence type="ECO:0000313" key="2">
    <source>
        <dbReference type="EMBL" id="KAF2867651.1"/>
    </source>
</evidence>
<keyword evidence="3" id="KW-1185">Reference proteome</keyword>
<dbReference type="EMBL" id="JAADJZ010000022">
    <property type="protein sequence ID" value="KAF2867651.1"/>
    <property type="molecule type" value="Genomic_DNA"/>
</dbReference>
<dbReference type="PANTHER" id="PTHR47843:SF2">
    <property type="entry name" value="BTB DOMAIN-CONTAINING PROTEIN"/>
    <property type="match status" value="1"/>
</dbReference>
<dbReference type="Gene3D" id="3.30.710.10">
    <property type="entry name" value="Potassium Channel Kv1.1, Chain A"/>
    <property type="match status" value="1"/>
</dbReference>
<name>A0A7C8I494_9PLEO</name>
<evidence type="ECO:0000259" key="1">
    <source>
        <dbReference type="PROSITE" id="PS50097"/>
    </source>
</evidence>
<feature type="domain" description="BTB" evidence="1">
    <location>
        <begin position="15"/>
        <end position="89"/>
    </location>
</feature>
<protein>
    <recommendedName>
        <fullName evidence="1">BTB domain-containing protein</fullName>
    </recommendedName>
</protein>
<dbReference type="InterPro" id="IPR011333">
    <property type="entry name" value="SKP1/BTB/POZ_sf"/>
</dbReference>
<dbReference type="OrthoDB" id="1022638at2759"/>
<accession>A0A7C8I494</accession>
<dbReference type="PROSITE" id="PS50097">
    <property type="entry name" value="BTB"/>
    <property type="match status" value="1"/>
</dbReference>